<evidence type="ECO:0000256" key="1">
    <source>
        <dbReference type="SAM" id="MobiDB-lite"/>
    </source>
</evidence>
<reference evidence="3 4" key="1">
    <citation type="submission" date="2020-10" db="EMBL/GenBank/DDBJ databases">
        <title>The Coptis chinensis genome and diversification of protoberbering-type alkaloids.</title>
        <authorList>
            <person name="Wang B."/>
            <person name="Shu S."/>
            <person name="Song C."/>
            <person name="Liu Y."/>
        </authorList>
    </citation>
    <scope>NUCLEOTIDE SEQUENCE [LARGE SCALE GENOMIC DNA]</scope>
    <source>
        <strain evidence="3">HL-2020</strain>
        <tissue evidence="3">Leaf</tissue>
    </source>
</reference>
<protein>
    <submittedName>
        <fullName evidence="3">Uncharacterized protein</fullName>
    </submittedName>
</protein>
<feature type="transmembrane region" description="Helical" evidence="2">
    <location>
        <begin position="103"/>
        <end position="122"/>
    </location>
</feature>
<evidence type="ECO:0000256" key="2">
    <source>
        <dbReference type="SAM" id="Phobius"/>
    </source>
</evidence>
<comment type="caution">
    <text evidence="3">The sequence shown here is derived from an EMBL/GenBank/DDBJ whole genome shotgun (WGS) entry which is preliminary data.</text>
</comment>
<keyword evidence="4" id="KW-1185">Reference proteome</keyword>
<dbReference type="Proteomes" id="UP000631114">
    <property type="component" value="Unassembled WGS sequence"/>
</dbReference>
<dbReference type="EMBL" id="JADFTS010000001">
    <property type="protein sequence ID" value="KAF9625674.1"/>
    <property type="molecule type" value="Genomic_DNA"/>
</dbReference>
<accession>A0A835MFY2</accession>
<gene>
    <name evidence="3" type="ORF">IFM89_025459</name>
</gene>
<proteinExistence type="predicted"/>
<feature type="transmembrane region" description="Helical" evidence="2">
    <location>
        <begin position="73"/>
        <end position="97"/>
    </location>
</feature>
<name>A0A835MFY2_9MAGN</name>
<dbReference type="OrthoDB" id="513929at2759"/>
<keyword evidence="2" id="KW-0812">Transmembrane</keyword>
<keyword evidence="2" id="KW-1133">Transmembrane helix</keyword>
<keyword evidence="2" id="KW-0472">Membrane</keyword>
<evidence type="ECO:0000313" key="4">
    <source>
        <dbReference type="Proteomes" id="UP000631114"/>
    </source>
</evidence>
<feature type="compositionally biased region" description="Low complexity" evidence="1">
    <location>
        <begin position="16"/>
        <end position="33"/>
    </location>
</feature>
<evidence type="ECO:0000313" key="3">
    <source>
        <dbReference type="EMBL" id="KAF9625674.1"/>
    </source>
</evidence>
<organism evidence="3 4">
    <name type="scientific">Coptis chinensis</name>
    <dbReference type="NCBI Taxonomy" id="261450"/>
    <lineage>
        <taxon>Eukaryota</taxon>
        <taxon>Viridiplantae</taxon>
        <taxon>Streptophyta</taxon>
        <taxon>Embryophyta</taxon>
        <taxon>Tracheophyta</taxon>
        <taxon>Spermatophyta</taxon>
        <taxon>Magnoliopsida</taxon>
        <taxon>Ranunculales</taxon>
        <taxon>Ranunculaceae</taxon>
        <taxon>Coptidoideae</taxon>
        <taxon>Coptis</taxon>
    </lineage>
</organism>
<dbReference type="AlphaFoldDB" id="A0A835MFY2"/>
<sequence>MAVALAASPLTLSKLPLPTTSSSSHYSPSPLQRQRQRQVKRTTMTKPLFSKYSNPEPEDHNTRAFSSPEDLRYLWKLGAGSVVGAVVIKYGSILFPAITRPNIVWALVLISTPVLVSAVILTKHSSVGDRSKDPL</sequence>
<feature type="region of interest" description="Disordered" evidence="1">
    <location>
        <begin position="16"/>
        <end position="64"/>
    </location>
</feature>
<dbReference type="PANTHER" id="PTHR37224">
    <property type="entry name" value="OS02G0804400 PROTEIN"/>
    <property type="match status" value="1"/>
</dbReference>